<dbReference type="RefSeq" id="WP_316247507.1">
    <property type="nucleotide sequence ID" value="NZ_CP143423.1"/>
</dbReference>
<evidence type="ECO:0000313" key="2">
    <source>
        <dbReference type="Proteomes" id="UP001318682"/>
    </source>
</evidence>
<protein>
    <submittedName>
        <fullName evidence="1">Uncharacterized protein</fullName>
    </submittedName>
</protein>
<proteinExistence type="predicted"/>
<sequence>MGWKGKVNPCLTVVFETAAAAALCAGMQIMAEAGVVPEEFRLKKDLRAARKAHAACETEAQRKEA</sequence>
<gene>
    <name evidence="1" type="ORF">ROLI_025280</name>
</gene>
<organism evidence="1 2">
    <name type="scientific">Roseobacter fucihabitans</name>
    <dbReference type="NCBI Taxonomy" id="1537242"/>
    <lineage>
        <taxon>Bacteria</taxon>
        <taxon>Pseudomonadati</taxon>
        <taxon>Pseudomonadota</taxon>
        <taxon>Alphaproteobacteria</taxon>
        <taxon>Rhodobacterales</taxon>
        <taxon>Roseobacteraceae</taxon>
        <taxon>Roseobacter</taxon>
    </lineage>
</organism>
<dbReference type="Proteomes" id="UP001318682">
    <property type="component" value="Chromosome"/>
</dbReference>
<keyword evidence="2" id="KW-1185">Reference proteome</keyword>
<name>A0ABZ2BXG2_9RHOB</name>
<dbReference type="EMBL" id="CP143423">
    <property type="protein sequence ID" value="WVX49434.1"/>
    <property type="molecule type" value="Genomic_DNA"/>
</dbReference>
<accession>A0ABZ2BXG2</accession>
<reference evidence="2" key="1">
    <citation type="submission" date="2024-01" db="EMBL/GenBank/DDBJ databases">
        <title>Roseobacter fucihabitans sp. nov., isolated from the brown alga Fucus spiralis.</title>
        <authorList>
            <person name="Hahnke S."/>
            <person name="Berger M."/>
            <person name="Schlingloff A."/>
            <person name="Athale I."/>
            <person name="Neumann-Schaal M."/>
            <person name="Adenaya A."/>
            <person name="Poehlein A."/>
            <person name="Daniel R."/>
            <person name="Pertersen J."/>
            <person name="Brinkhoff T."/>
        </authorList>
    </citation>
    <scope>NUCLEOTIDE SEQUENCE [LARGE SCALE GENOMIC DNA]</scope>
    <source>
        <strain evidence="2">B14</strain>
    </source>
</reference>
<evidence type="ECO:0000313" key="1">
    <source>
        <dbReference type="EMBL" id="WVX49434.1"/>
    </source>
</evidence>